<dbReference type="Pfam" id="PF01425">
    <property type="entry name" value="Amidase"/>
    <property type="match status" value="1"/>
</dbReference>
<dbReference type="Gene3D" id="3.90.1300.10">
    <property type="entry name" value="Amidase signature (AS) domain"/>
    <property type="match status" value="1"/>
</dbReference>
<dbReference type="EMBL" id="UINC01067445">
    <property type="protein sequence ID" value="SVB99114.1"/>
    <property type="molecule type" value="Genomic_DNA"/>
</dbReference>
<protein>
    <recommendedName>
        <fullName evidence="2">Amidase domain-containing protein</fullName>
    </recommendedName>
</protein>
<dbReference type="PANTHER" id="PTHR11895:SF151">
    <property type="entry name" value="GLUTAMYL-TRNA(GLN) AMIDOTRANSFERASE SUBUNIT A"/>
    <property type="match status" value="1"/>
</dbReference>
<dbReference type="PANTHER" id="PTHR11895">
    <property type="entry name" value="TRANSAMIDASE"/>
    <property type="match status" value="1"/>
</dbReference>
<dbReference type="InterPro" id="IPR036928">
    <property type="entry name" value="AS_sf"/>
</dbReference>
<sequence length="326" mass="34819">VAILNYTKLNARQIIDGISKGDFTSVEVAEGLIEQAEAWKDINSLVNFDVDRFLSLAEEADKIQKEGRAIGKLHGLPLLVKDNIDVLNFPTTAATPALENYVPNKQGPVIDTLLNAGAIVMAKTNMHELAFSPGITEPTDGSEIRWGAHGAAKNPHNLEYSPSGSSSGTGAAVSAGISPAGLGSDTGGSVRNPSAWCGITGLRPSTKRYSQVGVVPLSWTRDTIGPMARSVGDLALLDSVITGEGSIHTAEIRELRLGIDREFFCTDCDPDVLNIFETEVERLSDAGAEIVDVTIQNLEKNINQIGQTLTMYEVVRGLTEYLKVSG</sequence>
<dbReference type="InterPro" id="IPR023631">
    <property type="entry name" value="Amidase_dom"/>
</dbReference>
<evidence type="ECO:0000259" key="2">
    <source>
        <dbReference type="Pfam" id="PF01425"/>
    </source>
</evidence>
<evidence type="ECO:0000256" key="1">
    <source>
        <dbReference type="SAM" id="MobiDB-lite"/>
    </source>
</evidence>
<proteinExistence type="predicted"/>
<gene>
    <name evidence="3" type="ORF">METZ01_LOCUS251968</name>
</gene>
<name>A0A382IHB5_9ZZZZ</name>
<feature type="compositionally biased region" description="Low complexity" evidence="1">
    <location>
        <begin position="161"/>
        <end position="172"/>
    </location>
</feature>
<dbReference type="SUPFAM" id="SSF75304">
    <property type="entry name" value="Amidase signature (AS) enzymes"/>
    <property type="match status" value="1"/>
</dbReference>
<reference evidence="3" key="1">
    <citation type="submission" date="2018-05" db="EMBL/GenBank/DDBJ databases">
        <authorList>
            <person name="Lanie J.A."/>
            <person name="Ng W.-L."/>
            <person name="Kazmierczak K.M."/>
            <person name="Andrzejewski T.M."/>
            <person name="Davidsen T.M."/>
            <person name="Wayne K.J."/>
            <person name="Tettelin H."/>
            <person name="Glass J.I."/>
            <person name="Rusch D."/>
            <person name="Podicherti R."/>
            <person name="Tsui H.-C.T."/>
            <person name="Winkler M.E."/>
        </authorList>
    </citation>
    <scope>NUCLEOTIDE SEQUENCE</scope>
</reference>
<feature type="region of interest" description="Disordered" evidence="1">
    <location>
        <begin position="153"/>
        <end position="172"/>
    </location>
</feature>
<dbReference type="InterPro" id="IPR000120">
    <property type="entry name" value="Amidase"/>
</dbReference>
<evidence type="ECO:0000313" key="3">
    <source>
        <dbReference type="EMBL" id="SVB99114.1"/>
    </source>
</evidence>
<feature type="domain" description="Amidase" evidence="2">
    <location>
        <begin position="28"/>
        <end position="321"/>
    </location>
</feature>
<accession>A0A382IHB5</accession>
<organism evidence="3">
    <name type="scientific">marine metagenome</name>
    <dbReference type="NCBI Taxonomy" id="408172"/>
    <lineage>
        <taxon>unclassified sequences</taxon>
        <taxon>metagenomes</taxon>
        <taxon>ecological metagenomes</taxon>
    </lineage>
</organism>
<feature type="non-terminal residue" evidence="3">
    <location>
        <position position="326"/>
    </location>
</feature>
<feature type="non-terminal residue" evidence="3">
    <location>
        <position position="1"/>
    </location>
</feature>
<dbReference type="AlphaFoldDB" id="A0A382IHB5"/>
<dbReference type="GO" id="GO:0003824">
    <property type="term" value="F:catalytic activity"/>
    <property type="evidence" value="ECO:0007669"/>
    <property type="project" value="InterPro"/>
</dbReference>